<name>A0A238WDE3_9BACT</name>
<accession>A0A238WDE3</accession>
<evidence type="ECO:0000313" key="2">
    <source>
        <dbReference type="Proteomes" id="UP000198310"/>
    </source>
</evidence>
<evidence type="ECO:0000313" key="1">
    <source>
        <dbReference type="EMBL" id="SNR44381.1"/>
    </source>
</evidence>
<gene>
    <name evidence="1" type="ORF">SAMN06269173_102482</name>
</gene>
<dbReference type="AlphaFoldDB" id="A0A238WDE3"/>
<dbReference type="RefSeq" id="WP_089332050.1">
    <property type="nucleotide sequence ID" value="NZ_FZNS01000002.1"/>
</dbReference>
<reference evidence="2" key="1">
    <citation type="submission" date="2017-06" db="EMBL/GenBank/DDBJ databases">
        <authorList>
            <person name="Varghese N."/>
            <person name="Submissions S."/>
        </authorList>
    </citation>
    <scope>NUCLEOTIDE SEQUENCE [LARGE SCALE GENOMIC DNA]</scope>
    <source>
        <strain evidence="2">DSM 28041</strain>
    </source>
</reference>
<protein>
    <submittedName>
        <fullName evidence="1">Uncharacterized protein</fullName>
    </submittedName>
</protein>
<organism evidence="1 2">
    <name type="scientific">Hymenobacter mucosus</name>
    <dbReference type="NCBI Taxonomy" id="1411120"/>
    <lineage>
        <taxon>Bacteria</taxon>
        <taxon>Pseudomonadati</taxon>
        <taxon>Bacteroidota</taxon>
        <taxon>Cytophagia</taxon>
        <taxon>Cytophagales</taxon>
        <taxon>Hymenobacteraceae</taxon>
        <taxon>Hymenobacter</taxon>
    </lineage>
</organism>
<dbReference type="Proteomes" id="UP000198310">
    <property type="component" value="Unassembled WGS sequence"/>
</dbReference>
<keyword evidence="2" id="KW-1185">Reference proteome</keyword>
<sequence length="180" mass="20125">MKNLAFLIVLWCLVSCKKKDSSPTIDFGAGAGISLRAADGRVAGSQDPTDWTSDATWNEQERALFPDLTFDLNGAQQPTRVSYTYAYPNPALTGQANWLLQLERSYGSPAVKYSLSAVLVDRTYQVLLRLGPSDISDALTYSLDYTKIGLRPHELYRLYYVLYYNGVLLYKGHGDIRHSS</sequence>
<dbReference type="EMBL" id="FZNS01000002">
    <property type="protein sequence ID" value="SNR44381.1"/>
    <property type="molecule type" value="Genomic_DNA"/>
</dbReference>
<proteinExistence type="predicted"/>